<dbReference type="PROSITE" id="PS51704">
    <property type="entry name" value="GP_PDE"/>
    <property type="match status" value="1"/>
</dbReference>
<evidence type="ECO:0000313" key="2">
    <source>
        <dbReference type="EMBL" id="RRD28973.1"/>
    </source>
</evidence>
<dbReference type="RefSeq" id="WP_124934069.1">
    <property type="nucleotide sequence ID" value="NZ_JAGFOU010000015.1"/>
</dbReference>
<dbReference type="Gene3D" id="3.20.20.190">
    <property type="entry name" value="Phosphatidylinositol (PI) phosphodiesterase"/>
    <property type="match status" value="1"/>
</dbReference>
<organism evidence="2 3">
    <name type="scientific">Actinomyces bowdenii</name>
    <dbReference type="NCBI Taxonomy" id="131109"/>
    <lineage>
        <taxon>Bacteria</taxon>
        <taxon>Bacillati</taxon>
        <taxon>Actinomycetota</taxon>
        <taxon>Actinomycetes</taxon>
        <taxon>Actinomycetales</taxon>
        <taxon>Actinomycetaceae</taxon>
        <taxon>Actinomyces</taxon>
    </lineage>
</organism>
<dbReference type="Pfam" id="PF03009">
    <property type="entry name" value="GDPD"/>
    <property type="match status" value="1"/>
</dbReference>
<keyword evidence="3" id="KW-1185">Reference proteome</keyword>
<dbReference type="EMBL" id="RQZC01000013">
    <property type="protein sequence ID" value="RRD28973.1"/>
    <property type="molecule type" value="Genomic_DNA"/>
</dbReference>
<dbReference type="PANTHER" id="PTHR46211">
    <property type="entry name" value="GLYCEROPHOSPHORYL DIESTER PHOSPHODIESTERASE"/>
    <property type="match status" value="1"/>
</dbReference>
<reference evidence="2 3" key="1">
    <citation type="submission" date="2018-11" db="EMBL/GenBank/DDBJ databases">
        <title>Genomes From Bacteria Associated with the Canine Oral Cavity: a Test Case for Automated Genome-Based Taxonomic Assignment.</title>
        <authorList>
            <person name="Coil D.A."/>
            <person name="Jospin G."/>
            <person name="Darling A.E."/>
            <person name="Wallis C."/>
            <person name="Davis I.J."/>
            <person name="Harris S."/>
            <person name="Eisen J.A."/>
            <person name="Holcombe L.J."/>
            <person name="O'Flynn C."/>
        </authorList>
    </citation>
    <scope>NUCLEOTIDE SEQUENCE [LARGE SCALE GENOMIC DNA]</scope>
    <source>
        <strain evidence="2 3">OH5050</strain>
    </source>
</reference>
<dbReference type="InterPro" id="IPR030395">
    <property type="entry name" value="GP_PDE_dom"/>
</dbReference>
<dbReference type="SUPFAM" id="SSF51695">
    <property type="entry name" value="PLC-like phosphodiesterases"/>
    <property type="match status" value="1"/>
</dbReference>
<accession>A0A3P1V8Q2</accession>
<gene>
    <name evidence="2" type="ORF">EII10_08455</name>
</gene>
<comment type="caution">
    <text evidence="2">The sequence shown here is derived from an EMBL/GenBank/DDBJ whole genome shotgun (WGS) entry which is preliminary data.</text>
</comment>
<feature type="domain" description="GP-PDE" evidence="1">
    <location>
        <begin position="14"/>
        <end position="255"/>
    </location>
</feature>
<dbReference type="GO" id="GO:0006629">
    <property type="term" value="P:lipid metabolic process"/>
    <property type="evidence" value="ECO:0007669"/>
    <property type="project" value="InterPro"/>
</dbReference>
<proteinExistence type="predicted"/>
<evidence type="ECO:0000259" key="1">
    <source>
        <dbReference type="PROSITE" id="PS51704"/>
    </source>
</evidence>
<dbReference type="GO" id="GO:0008081">
    <property type="term" value="F:phosphoric diester hydrolase activity"/>
    <property type="evidence" value="ECO:0007669"/>
    <property type="project" value="InterPro"/>
</dbReference>
<protein>
    <submittedName>
        <fullName evidence="2">Glycerophosphoryl diester phosphodiesterase</fullName>
    </submittedName>
</protein>
<dbReference type="Proteomes" id="UP000271272">
    <property type="component" value="Unassembled WGS sequence"/>
</dbReference>
<dbReference type="OrthoDB" id="9758957at2"/>
<dbReference type="AlphaFoldDB" id="A0A3P1V8Q2"/>
<name>A0A3P1V8Q2_9ACTO</name>
<dbReference type="PANTHER" id="PTHR46211:SF1">
    <property type="entry name" value="GLYCEROPHOSPHODIESTER PHOSPHODIESTERASE, CYTOPLASMIC"/>
    <property type="match status" value="1"/>
</dbReference>
<dbReference type="InterPro" id="IPR017946">
    <property type="entry name" value="PLC-like_Pdiesterase_TIM-brl"/>
</dbReference>
<sequence>MTAGGRVQAAEERRRVYAHRGLSALAPENTLAAVRSAAEHGVAWVEVDVDVLSDGTVIVLHDSTLDRTTNRSGRYDDLVAADLAGIDAGFWFSPEFAGEPLPTLPELLEVVAATGLGLNLELKSNEAGGRRSLMLVDRVAAALGGLGPGARVLVSSFNHLLLHLFKQRAPQVAVACLYGRPGPHGDWRSTMELTGAAHIHLEDAGLTREMVQAARDAGYGVGVWTVNSRGRANELFNWGATAVFSDNAHEMLDLALQPPAGRG</sequence>
<evidence type="ECO:0000313" key="3">
    <source>
        <dbReference type="Proteomes" id="UP000271272"/>
    </source>
</evidence>